<reference evidence="2 3" key="1">
    <citation type="journal article" date="2018" name="Front. Plant Sci.">
        <title>Red Clover (Trifolium pratense) and Zigzag Clover (T. medium) - A Picture of Genomic Similarities and Differences.</title>
        <authorList>
            <person name="Dluhosova J."/>
            <person name="Istvanek J."/>
            <person name="Nedelnik J."/>
            <person name="Repkova J."/>
        </authorList>
    </citation>
    <scope>NUCLEOTIDE SEQUENCE [LARGE SCALE GENOMIC DNA]</scope>
    <source>
        <strain evidence="3">cv. 10/8</strain>
        <tissue evidence="2">Leaf</tissue>
    </source>
</reference>
<evidence type="ECO:0000256" key="1">
    <source>
        <dbReference type="ARBA" id="ARBA00022821"/>
    </source>
</evidence>
<evidence type="ECO:0000313" key="2">
    <source>
        <dbReference type="EMBL" id="MCH84943.1"/>
    </source>
</evidence>
<dbReference type="SUPFAM" id="SSF52058">
    <property type="entry name" value="L domain-like"/>
    <property type="match status" value="1"/>
</dbReference>
<dbReference type="AlphaFoldDB" id="A0A392MCQ9"/>
<dbReference type="InterPro" id="IPR032675">
    <property type="entry name" value="LRR_dom_sf"/>
</dbReference>
<organism evidence="2 3">
    <name type="scientific">Trifolium medium</name>
    <dbReference type="NCBI Taxonomy" id="97028"/>
    <lineage>
        <taxon>Eukaryota</taxon>
        <taxon>Viridiplantae</taxon>
        <taxon>Streptophyta</taxon>
        <taxon>Embryophyta</taxon>
        <taxon>Tracheophyta</taxon>
        <taxon>Spermatophyta</taxon>
        <taxon>Magnoliopsida</taxon>
        <taxon>eudicotyledons</taxon>
        <taxon>Gunneridae</taxon>
        <taxon>Pentapetalae</taxon>
        <taxon>rosids</taxon>
        <taxon>fabids</taxon>
        <taxon>Fabales</taxon>
        <taxon>Fabaceae</taxon>
        <taxon>Papilionoideae</taxon>
        <taxon>50 kb inversion clade</taxon>
        <taxon>NPAAA clade</taxon>
        <taxon>Hologalegina</taxon>
        <taxon>IRL clade</taxon>
        <taxon>Trifolieae</taxon>
        <taxon>Trifolium</taxon>
    </lineage>
</organism>
<accession>A0A392MCQ9</accession>
<dbReference type="Proteomes" id="UP000265520">
    <property type="component" value="Unassembled WGS sequence"/>
</dbReference>
<sequence>MELSNEPFNLALEHLCINRCAELESLPEQLCEGLCSLRTIDIVQCEGLRSLPEGIRQLTSLGVLTIRGCSTLKKRCEEQTGEDWDKIAHIPKLLICCLFLLPILLISPNLNMTLSLLVTITQKAEKLSTTLEQIKVVLEDAEKKQDTNDSIK</sequence>
<gene>
    <name evidence="2" type="ORF">A2U01_0005781</name>
</gene>
<evidence type="ECO:0000313" key="3">
    <source>
        <dbReference type="Proteomes" id="UP000265520"/>
    </source>
</evidence>
<dbReference type="PANTHER" id="PTHR36766:SF70">
    <property type="entry name" value="DISEASE RESISTANCE PROTEIN RGA4"/>
    <property type="match status" value="1"/>
</dbReference>
<protein>
    <submittedName>
        <fullName evidence="2">NBS-LRR resistance protein</fullName>
    </submittedName>
</protein>
<comment type="caution">
    <text evidence="2">The sequence shown here is derived from an EMBL/GenBank/DDBJ whole genome shotgun (WGS) entry which is preliminary data.</text>
</comment>
<proteinExistence type="predicted"/>
<keyword evidence="3" id="KW-1185">Reference proteome</keyword>
<keyword evidence="1" id="KW-0611">Plant defense</keyword>
<name>A0A392MCQ9_9FABA</name>
<dbReference type="GO" id="GO:0006952">
    <property type="term" value="P:defense response"/>
    <property type="evidence" value="ECO:0007669"/>
    <property type="project" value="UniProtKB-KW"/>
</dbReference>
<feature type="non-terminal residue" evidence="2">
    <location>
        <position position="152"/>
    </location>
</feature>
<dbReference type="Gene3D" id="3.80.10.10">
    <property type="entry name" value="Ribonuclease Inhibitor"/>
    <property type="match status" value="1"/>
</dbReference>
<dbReference type="EMBL" id="LXQA010007648">
    <property type="protein sequence ID" value="MCH84943.1"/>
    <property type="molecule type" value="Genomic_DNA"/>
</dbReference>
<dbReference type="PANTHER" id="PTHR36766">
    <property type="entry name" value="PLANT BROAD-SPECTRUM MILDEW RESISTANCE PROTEIN RPW8"/>
    <property type="match status" value="1"/>
</dbReference>